<dbReference type="Gene3D" id="2.40.420.20">
    <property type="match status" value="1"/>
</dbReference>
<dbReference type="PANTHER" id="PTHR30097">
    <property type="entry name" value="CATION EFFLUX SYSTEM PROTEIN CUSB"/>
    <property type="match status" value="1"/>
</dbReference>
<feature type="region of interest" description="Disordered" evidence="3">
    <location>
        <begin position="420"/>
        <end position="459"/>
    </location>
</feature>
<dbReference type="InterPro" id="IPR051909">
    <property type="entry name" value="MFP_Cation_Efflux"/>
</dbReference>
<keyword evidence="7" id="KW-1185">Reference proteome</keyword>
<evidence type="ECO:0000256" key="2">
    <source>
        <dbReference type="ARBA" id="ARBA00022448"/>
    </source>
</evidence>
<dbReference type="GO" id="GO:0022857">
    <property type="term" value="F:transmembrane transporter activity"/>
    <property type="evidence" value="ECO:0007669"/>
    <property type="project" value="InterPro"/>
</dbReference>
<protein>
    <submittedName>
        <fullName evidence="6">Cobalt-zinc-cadmium resistance protein CzcB</fullName>
    </submittedName>
</protein>
<dbReference type="GO" id="GO:0016020">
    <property type="term" value="C:membrane"/>
    <property type="evidence" value="ECO:0007669"/>
    <property type="project" value="InterPro"/>
</dbReference>
<dbReference type="SUPFAM" id="SSF111369">
    <property type="entry name" value="HlyD-like secretion proteins"/>
    <property type="match status" value="1"/>
</dbReference>
<dbReference type="PANTHER" id="PTHR30097:SF4">
    <property type="entry name" value="SLR6042 PROTEIN"/>
    <property type="match status" value="1"/>
</dbReference>
<evidence type="ECO:0000313" key="7">
    <source>
        <dbReference type="Proteomes" id="UP000324233"/>
    </source>
</evidence>
<accession>A0A5B9W3S3</accession>
<dbReference type="FunFam" id="2.40.30.170:FF:000010">
    <property type="entry name" value="Efflux RND transporter periplasmic adaptor subunit"/>
    <property type="match status" value="1"/>
</dbReference>
<proteinExistence type="inferred from homology"/>
<dbReference type="EMBL" id="CP042997">
    <property type="protein sequence ID" value="QEH34610.1"/>
    <property type="molecule type" value="Genomic_DNA"/>
</dbReference>
<feature type="domain" description="CusB-like beta-barrel" evidence="4">
    <location>
        <begin position="264"/>
        <end position="337"/>
    </location>
</feature>
<dbReference type="InterPro" id="IPR058792">
    <property type="entry name" value="Beta-barrel_RND_2"/>
</dbReference>
<dbReference type="GO" id="GO:0060003">
    <property type="term" value="P:copper ion export"/>
    <property type="evidence" value="ECO:0007669"/>
    <property type="project" value="TreeGrafter"/>
</dbReference>
<evidence type="ECO:0000256" key="3">
    <source>
        <dbReference type="SAM" id="MobiDB-lite"/>
    </source>
</evidence>
<feature type="compositionally biased region" description="Basic and acidic residues" evidence="3">
    <location>
        <begin position="420"/>
        <end position="445"/>
    </location>
</feature>
<evidence type="ECO:0000313" key="6">
    <source>
        <dbReference type="EMBL" id="QEH34610.1"/>
    </source>
</evidence>
<dbReference type="GO" id="GO:0030313">
    <property type="term" value="C:cell envelope"/>
    <property type="evidence" value="ECO:0007669"/>
    <property type="project" value="TreeGrafter"/>
</dbReference>
<evidence type="ECO:0000259" key="5">
    <source>
        <dbReference type="Pfam" id="PF25973"/>
    </source>
</evidence>
<gene>
    <name evidence="6" type="primary">czcB_4</name>
    <name evidence="6" type="ORF">OJF2_31510</name>
</gene>
<dbReference type="InterPro" id="IPR058647">
    <property type="entry name" value="BSH_CzcB-like"/>
</dbReference>
<dbReference type="RefSeq" id="WP_168221820.1">
    <property type="nucleotide sequence ID" value="NZ_CP042997.1"/>
</dbReference>
<feature type="region of interest" description="Disordered" evidence="3">
    <location>
        <begin position="41"/>
        <end position="64"/>
    </location>
</feature>
<dbReference type="InterPro" id="IPR006143">
    <property type="entry name" value="RND_pump_MFP"/>
</dbReference>
<dbReference type="NCBIfam" id="TIGR01730">
    <property type="entry name" value="RND_mfp"/>
    <property type="match status" value="1"/>
</dbReference>
<name>A0A5B9W3S3_9BACT</name>
<dbReference type="KEGG" id="agv:OJF2_31510"/>
<dbReference type="GO" id="GO:0015679">
    <property type="term" value="P:plasma membrane copper ion transport"/>
    <property type="evidence" value="ECO:0007669"/>
    <property type="project" value="TreeGrafter"/>
</dbReference>
<dbReference type="Gene3D" id="1.10.287.470">
    <property type="entry name" value="Helix hairpin bin"/>
    <property type="match status" value="1"/>
</dbReference>
<dbReference type="AlphaFoldDB" id="A0A5B9W3S3"/>
<dbReference type="Gene3D" id="2.40.50.100">
    <property type="match status" value="1"/>
</dbReference>
<evidence type="ECO:0000256" key="1">
    <source>
        <dbReference type="ARBA" id="ARBA00009477"/>
    </source>
</evidence>
<sequence>MKIRWKPLLGVALVAGVSAWLAVDHRARGRAAELLGELAGRPAHAGEDRPDKAWTEAPPSRPEETARGILTLTDEQVKGIDLKTVPVKAQTEPVILRLPGVTDYDPATLTIVRPQFDSRVDRVLVDLGTVVKQGDPLLEIFSTELAEAKSNYELARSQWIRDKRVLDYKTPLAQNETLPRKELIEIENDEAKSRLQMKLAKDKLLVYGLTEKEVEDAQKEDGVQKARMTMRSRADGIVVKRSVVQGNYYDSKDELMQVAPLDHLWVRGSVSELDADKVEIGQKIRVIFPYSDKFIEDHVEYIDKAIDPETRSARFRASITNPEKRFKAGMFVKVRLEIPPKPDQTVIPRGSMVSVDRLDFVFIRKEAPPGKARFERRHILVASESSDWVVVPPPSRDHLGLKPGEEVVTNGSLILEQLYEDRLTTEGETPRERPIDDETFGKPEKPVVISAQPSVARSR</sequence>
<dbReference type="Pfam" id="PF25954">
    <property type="entry name" value="Beta-barrel_RND_2"/>
    <property type="match status" value="1"/>
</dbReference>
<evidence type="ECO:0000259" key="4">
    <source>
        <dbReference type="Pfam" id="PF25954"/>
    </source>
</evidence>
<reference evidence="6 7" key="1">
    <citation type="submission" date="2019-08" db="EMBL/GenBank/DDBJ databases">
        <title>Deep-cultivation of Planctomycetes and their phenomic and genomic characterization uncovers novel biology.</title>
        <authorList>
            <person name="Wiegand S."/>
            <person name="Jogler M."/>
            <person name="Boedeker C."/>
            <person name="Pinto D."/>
            <person name="Vollmers J."/>
            <person name="Rivas-Marin E."/>
            <person name="Kohn T."/>
            <person name="Peeters S.H."/>
            <person name="Heuer A."/>
            <person name="Rast P."/>
            <person name="Oberbeckmann S."/>
            <person name="Bunk B."/>
            <person name="Jeske O."/>
            <person name="Meyerdierks A."/>
            <person name="Storesund J.E."/>
            <person name="Kallscheuer N."/>
            <person name="Luecker S."/>
            <person name="Lage O.M."/>
            <person name="Pohl T."/>
            <person name="Merkel B.J."/>
            <person name="Hornburger P."/>
            <person name="Mueller R.-W."/>
            <person name="Bruemmer F."/>
            <person name="Labrenz M."/>
            <person name="Spormann A.M."/>
            <person name="Op den Camp H."/>
            <person name="Overmann J."/>
            <person name="Amann R."/>
            <person name="Jetten M.S.M."/>
            <person name="Mascher T."/>
            <person name="Medema M.H."/>
            <person name="Devos D.P."/>
            <person name="Kaster A.-K."/>
            <person name="Ovreas L."/>
            <person name="Rohde M."/>
            <person name="Galperin M.Y."/>
            <person name="Jogler C."/>
        </authorList>
    </citation>
    <scope>NUCLEOTIDE SEQUENCE [LARGE SCALE GENOMIC DNA]</scope>
    <source>
        <strain evidence="6 7">OJF2</strain>
    </source>
</reference>
<organism evidence="6 7">
    <name type="scientific">Aquisphaera giovannonii</name>
    <dbReference type="NCBI Taxonomy" id="406548"/>
    <lineage>
        <taxon>Bacteria</taxon>
        <taxon>Pseudomonadati</taxon>
        <taxon>Planctomycetota</taxon>
        <taxon>Planctomycetia</taxon>
        <taxon>Isosphaerales</taxon>
        <taxon>Isosphaeraceae</taxon>
        <taxon>Aquisphaera</taxon>
    </lineage>
</organism>
<feature type="compositionally biased region" description="Basic and acidic residues" evidence="3">
    <location>
        <begin position="44"/>
        <end position="54"/>
    </location>
</feature>
<dbReference type="Pfam" id="PF25973">
    <property type="entry name" value="BSH_CzcB"/>
    <property type="match status" value="1"/>
</dbReference>
<feature type="domain" description="CzcB-like barrel-sandwich hybrid" evidence="5">
    <location>
        <begin position="110"/>
        <end position="259"/>
    </location>
</feature>
<keyword evidence="2" id="KW-0813">Transport</keyword>
<dbReference type="Gene3D" id="2.40.30.170">
    <property type="match status" value="1"/>
</dbReference>
<comment type="similarity">
    <text evidence="1">Belongs to the membrane fusion protein (MFP) (TC 8.A.1) family.</text>
</comment>
<dbReference type="Proteomes" id="UP000324233">
    <property type="component" value="Chromosome"/>
</dbReference>